<gene>
    <name evidence="1" type="ORF">EEDITHA_LOCUS17876</name>
</gene>
<proteinExistence type="predicted"/>
<accession>A0AAU9UXP8</accession>
<comment type="caution">
    <text evidence="1">The sequence shown here is derived from an EMBL/GenBank/DDBJ whole genome shotgun (WGS) entry which is preliminary data.</text>
</comment>
<sequence>MKTRIIFNVSEPDGVMAGPVLEAGLVPASWPGGGAHSGTTVVVALRVCGVEATAGYEQAGLGALFFRRFLALTLVGCPLAIGSLAGGARVVGRVVTIPSVPSSLIGSEG</sequence>
<dbReference type="AlphaFoldDB" id="A0AAU9UXP8"/>
<organism evidence="1 2">
    <name type="scientific">Euphydryas editha</name>
    <name type="common">Edith's checkerspot</name>
    <dbReference type="NCBI Taxonomy" id="104508"/>
    <lineage>
        <taxon>Eukaryota</taxon>
        <taxon>Metazoa</taxon>
        <taxon>Ecdysozoa</taxon>
        <taxon>Arthropoda</taxon>
        <taxon>Hexapoda</taxon>
        <taxon>Insecta</taxon>
        <taxon>Pterygota</taxon>
        <taxon>Neoptera</taxon>
        <taxon>Endopterygota</taxon>
        <taxon>Lepidoptera</taxon>
        <taxon>Glossata</taxon>
        <taxon>Ditrysia</taxon>
        <taxon>Papilionoidea</taxon>
        <taxon>Nymphalidae</taxon>
        <taxon>Nymphalinae</taxon>
        <taxon>Euphydryas</taxon>
    </lineage>
</organism>
<name>A0AAU9UXP8_EUPED</name>
<reference evidence="1" key="1">
    <citation type="submission" date="2022-03" db="EMBL/GenBank/DDBJ databases">
        <authorList>
            <person name="Tunstrom K."/>
        </authorList>
    </citation>
    <scope>NUCLEOTIDE SEQUENCE</scope>
</reference>
<evidence type="ECO:0000313" key="2">
    <source>
        <dbReference type="Proteomes" id="UP001153954"/>
    </source>
</evidence>
<keyword evidence="2" id="KW-1185">Reference proteome</keyword>
<dbReference type="Proteomes" id="UP001153954">
    <property type="component" value="Unassembled WGS sequence"/>
</dbReference>
<evidence type="ECO:0000313" key="1">
    <source>
        <dbReference type="EMBL" id="CAH2103349.1"/>
    </source>
</evidence>
<dbReference type="EMBL" id="CAKOGL010000026">
    <property type="protein sequence ID" value="CAH2103349.1"/>
    <property type="molecule type" value="Genomic_DNA"/>
</dbReference>
<protein>
    <submittedName>
        <fullName evidence="1">Uncharacterized protein</fullName>
    </submittedName>
</protein>